<accession>A0A7S3K4A2</accession>
<evidence type="ECO:0000256" key="1">
    <source>
        <dbReference type="SAM" id="MobiDB-lite"/>
    </source>
</evidence>
<gene>
    <name evidence="2" type="ORF">ALAG00032_LOCUS15152</name>
</gene>
<protein>
    <submittedName>
        <fullName evidence="2">Uncharacterized protein</fullName>
    </submittedName>
</protein>
<feature type="compositionally biased region" description="Low complexity" evidence="1">
    <location>
        <begin position="127"/>
        <end position="138"/>
    </location>
</feature>
<feature type="compositionally biased region" description="Basic and acidic residues" evidence="1">
    <location>
        <begin position="40"/>
        <end position="53"/>
    </location>
</feature>
<proteinExistence type="predicted"/>
<feature type="region of interest" description="Disordered" evidence="1">
    <location>
        <begin position="24"/>
        <end position="61"/>
    </location>
</feature>
<organism evidence="2">
    <name type="scientific">Aureoumbra lagunensis</name>
    <dbReference type="NCBI Taxonomy" id="44058"/>
    <lineage>
        <taxon>Eukaryota</taxon>
        <taxon>Sar</taxon>
        <taxon>Stramenopiles</taxon>
        <taxon>Ochrophyta</taxon>
        <taxon>Pelagophyceae</taxon>
        <taxon>Pelagomonadales</taxon>
        <taxon>Aureoumbra</taxon>
    </lineage>
</organism>
<dbReference type="AlphaFoldDB" id="A0A7S3K4A2"/>
<reference evidence="2" key="1">
    <citation type="submission" date="2021-01" db="EMBL/GenBank/DDBJ databases">
        <authorList>
            <person name="Corre E."/>
            <person name="Pelletier E."/>
            <person name="Niang G."/>
            <person name="Scheremetjew M."/>
            <person name="Finn R."/>
            <person name="Kale V."/>
            <person name="Holt S."/>
            <person name="Cochrane G."/>
            <person name="Meng A."/>
            <person name="Brown T."/>
            <person name="Cohen L."/>
        </authorList>
    </citation>
    <scope>NUCLEOTIDE SEQUENCE</scope>
    <source>
        <strain evidence="2">CCMP1510</strain>
    </source>
</reference>
<feature type="region of interest" description="Disordered" evidence="1">
    <location>
        <begin position="100"/>
        <end position="176"/>
    </location>
</feature>
<feature type="compositionally biased region" description="Polar residues" evidence="1">
    <location>
        <begin position="115"/>
        <end position="126"/>
    </location>
</feature>
<name>A0A7S3K4A2_9STRA</name>
<dbReference type="EMBL" id="HBIJ01023062">
    <property type="protein sequence ID" value="CAE0374349.1"/>
    <property type="molecule type" value="Transcribed_RNA"/>
</dbReference>
<sequence>MSNIDQQDFFYNSSFGMSFNSNGNQSYDIAEPDTLSENNEDSRMSFEATHKPPVEPSPPPINFFDDFGENTSTFISQSNSALFDPTRLTMVLNQYQQSGENTTTANKGHHRTLSEPKTATTNEDFNSSAIPESGSSSSLATHPFHQTIEKVREEEELDEDNSTRGAQRRRTSSSSNVTLLAEALEQQSVQNASTPQHISRPPLPQIQHIVTSGNTSYGIPLTTTTTTTAATTTTAKPAFHQVPLTQQQCTGVDLFYFKNGTPLAVTSPQETSLLRISSDDSKYDDGKKNYKCSRCGEIKANHICKYVKHDFVAIGLQADPTEFIQTKGQITITVRPRSFPSALPGTSHTPPACSFIKF</sequence>
<evidence type="ECO:0000313" key="2">
    <source>
        <dbReference type="EMBL" id="CAE0374349.1"/>
    </source>
</evidence>